<keyword evidence="1" id="KW-1133">Transmembrane helix</keyword>
<dbReference type="AlphaFoldDB" id="A0A367WXG9"/>
<dbReference type="EMBL" id="JPWI01000005">
    <property type="protein sequence ID" value="RCK46136.1"/>
    <property type="molecule type" value="Genomic_DNA"/>
</dbReference>
<comment type="caution">
    <text evidence="2">The sequence shown here is derived from an EMBL/GenBank/DDBJ whole genome shotgun (WGS) entry which is preliminary data.</text>
</comment>
<dbReference type="PANTHER" id="PTHR35813">
    <property type="entry name" value="INNER MEMBRANE PROTEIN YBAN"/>
    <property type="match status" value="1"/>
</dbReference>
<keyword evidence="1" id="KW-0472">Membrane</keyword>
<dbReference type="Pfam" id="PF04304">
    <property type="entry name" value="DUF454"/>
    <property type="match status" value="1"/>
</dbReference>
<evidence type="ECO:0000313" key="3">
    <source>
        <dbReference type="Proteomes" id="UP000252255"/>
    </source>
</evidence>
<feature type="transmembrane region" description="Helical" evidence="1">
    <location>
        <begin position="77"/>
        <end position="94"/>
    </location>
</feature>
<feature type="transmembrane region" description="Helical" evidence="1">
    <location>
        <begin position="12"/>
        <end position="42"/>
    </location>
</feature>
<accession>A0A367WXG9</accession>
<gene>
    <name evidence="2" type="ORF">TH30_09935</name>
</gene>
<dbReference type="Proteomes" id="UP000252255">
    <property type="component" value="Unassembled WGS sequence"/>
</dbReference>
<proteinExistence type="predicted"/>
<dbReference type="PIRSF" id="PIRSF016789">
    <property type="entry name" value="DUF454"/>
    <property type="match status" value="1"/>
</dbReference>
<dbReference type="RefSeq" id="WP_114097884.1">
    <property type="nucleotide sequence ID" value="NZ_JPWI01000005.1"/>
</dbReference>
<name>A0A367WXG9_9PROT</name>
<dbReference type="PANTHER" id="PTHR35813:SF1">
    <property type="entry name" value="INNER MEMBRANE PROTEIN YBAN"/>
    <property type="match status" value="1"/>
</dbReference>
<evidence type="ECO:0000313" key="2">
    <source>
        <dbReference type="EMBL" id="RCK46136.1"/>
    </source>
</evidence>
<sequence>MVRVSHIYLALGWLSVGFGVVGIFLPLLPTTPFMLLAAWLFAKGSPRLHDWICNHPQFGTSIRQWNDHGVISRRAKMLAILAFVVVIAASLIFIESRWVVMIQLLVAIPVSVFILSRPSEARLSEAGAPVKAGE</sequence>
<keyword evidence="1" id="KW-0812">Transmembrane</keyword>
<dbReference type="OrthoDB" id="9816293at2"/>
<evidence type="ECO:0008006" key="4">
    <source>
        <dbReference type="Google" id="ProtNLM"/>
    </source>
</evidence>
<reference evidence="2 3" key="1">
    <citation type="submission" date="2014-07" db="EMBL/GenBank/DDBJ databases">
        <title>Draft genome sequence of Thalassospira profundimaris PR54-5.</title>
        <authorList>
            <person name="Lai Q."/>
            <person name="Shao Z."/>
        </authorList>
    </citation>
    <scope>NUCLEOTIDE SEQUENCE [LARGE SCALE GENOMIC DNA]</scope>
    <source>
        <strain evidence="2 3">PR54-5</strain>
    </source>
</reference>
<dbReference type="InterPro" id="IPR007401">
    <property type="entry name" value="DUF454"/>
</dbReference>
<dbReference type="GO" id="GO:0005886">
    <property type="term" value="C:plasma membrane"/>
    <property type="evidence" value="ECO:0007669"/>
    <property type="project" value="TreeGrafter"/>
</dbReference>
<protein>
    <recommendedName>
        <fullName evidence="4">Inner membrane protein</fullName>
    </recommendedName>
</protein>
<evidence type="ECO:0000256" key="1">
    <source>
        <dbReference type="SAM" id="Phobius"/>
    </source>
</evidence>
<organism evidence="2 3">
    <name type="scientific">Thalassospira profundimaris</name>
    <dbReference type="NCBI Taxonomy" id="502049"/>
    <lineage>
        <taxon>Bacteria</taxon>
        <taxon>Pseudomonadati</taxon>
        <taxon>Pseudomonadota</taxon>
        <taxon>Alphaproteobacteria</taxon>
        <taxon>Rhodospirillales</taxon>
        <taxon>Thalassospiraceae</taxon>
        <taxon>Thalassospira</taxon>
    </lineage>
</organism>